<dbReference type="Pfam" id="PF00250">
    <property type="entry name" value="Forkhead"/>
    <property type="match status" value="1"/>
</dbReference>
<dbReference type="Gene3D" id="1.10.10.10">
    <property type="entry name" value="Winged helix-like DNA-binding domain superfamily/Winged helix DNA-binding domain"/>
    <property type="match status" value="1"/>
</dbReference>
<dbReference type="GO" id="GO:0000981">
    <property type="term" value="F:DNA-binding transcription factor activity, RNA polymerase II-specific"/>
    <property type="evidence" value="ECO:0007669"/>
    <property type="project" value="TreeGrafter"/>
</dbReference>
<sequence>MSHSQPLDSHSHVPDIPDIPDPSPHLRQLLGLGPDEEVNLYALPDPPPGERPNYPLPTLIKLAIFGSPRKRLTLQEIYAALQERFEWFRDNVHDKSWQNSIRHNLSLNLCFRKVFKPATEPGKGYYWMVDYSNGEGNKRPRKR</sequence>
<keyword evidence="1 3" id="KW-0238">DNA-binding</keyword>
<dbReference type="InterPro" id="IPR036388">
    <property type="entry name" value="WH-like_DNA-bd_sf"/>
</dbReference>
<dbReference type="InParanoid" id="A0A165CCJ5"/>
<dbReference type="InterPro" id="IPR050211">
    <property type="entry name" value="FOX_domain-containing"/>
</dbReference>
<proteinExistence type="predicted"/>
<dbReference type="SUPFAM" id="SSF46785">
    <property type="entry name" value="Winged helix' DNA-binding domain"/>
    <property type="match status" value="1"/>
</dbReference>
<evidence type="ECO:0000256" key="2">
    <source>
        <dbReference type="ARBA" id="ARBA00023242"/>
    </source>
</evidence>
<dbReference type="PRINTS" id="PR00053">
    <property type="entry name" value="FORKHEAD"/>
</dbReference>
<dbReference type="GeneID" id="63821969"/>
<dbReference type="OrthoDB" id="5954824at2759"/>
<evidence type="ECO:0000259" key="5">
    <source>
        <dbReference type="PROSITE" id="PS50039"/>
    </source>
</evidence>
<feature type="region of interest" description="Disordered" evidence="4">
    <location>
        <begin position="1"/>
        <end position="26"/>
    </location>
</feature>
<dbReference type="GO" id="GO:0000978">
    <property type="term" value="F:RNA polymerase II cis-regulatory region sequence-specific DNA binding"/>
    <property type="evidence" value="ECO:0007669"/>
    <property type="project" value="TreeGrafter"/>
</dbReference>
<dbReference type="SMART" id="SM00339">
    <property type="entry name" value="FH"/>
    <property type="match status" value="1"/>
</dbReference>
<organism evidence="6 7">
    <name type="scientific">Laetiporus sulphureus 93-53</name>
    <dbReference type="NCBI Taxonomy" id="1314785"/>
    <lineage>
        <taxon>Eukaryota</taxon>
        <taxon>Fungi</taxon>
        <taxon>Dikarya</taxon>
        <taxon>Basidiomycota</taxon>
        <taxon>Agaricomycotina</taxon>
        <taxon>Agaricomycetes</taxon>
        <taxon>Polyporales</taxon>
        <taxon>Laetiporus</taxon>
    </lineage>
</organism>
<dbReference type="PROSITE" id="PS00658">
    <property type="entry name" value="FORK_HEAD_2"/>
    <property type="match status" value="1"/>
</dbReference>
<protein>
    <submittedName>
        <fullName evidence="6">Winged helix DNA-binding domain-containing protein</fullName>
    </submittedName>
</protein>
<dbReference type="EMBL" id="KV427651">
    <property type="protein sequence ID" value="KZT02565.1"/>
    <property type="molecule type" value="Genomic_DNA"/>
</dbReference>
<evidence type="ECO:0000256" key="3">
    <source>
        <dbReference type="PROSITE-ProRule" id="PRU00089"/>
    </source>
</evidence>
<dbReference type="CDD" id="cd00059">
    <property type="entry name" value="FH_FOX"/>
    <property type="match status" value="1"/>
</dbReference>
<accession>A0A165CCJ5</accession>
<keyword evidence="7" id="KW-1185">Reference proteome</keyword>
<evidence type="ECO:0000256" key="4">
    <source>
        <dbReference type="SAM" id="MobiDB-lite"/>
    </source>
</evidence>
<dbReference type="InterPro" id="IPR001766">
    <property type="entry name" value="Fork_head_dom"/>
</dbReference>
<gene>
    <name evidence="6" type="ORF">LAESUDRAFT_661497</name>
</gene>
<keyword evidence="2 3" id="KW-0539">Nucleus</keyword>
<dbReference type="PROSITE" id="PS50039">
    <property type="entry name" value="FORK_HEAD_3"/>
    <property type="match status" value="1"/>
</dbReference>
<dbReference type="GO" id="GO:0005634">
    <property type="term" value="C:nucleus"/>
    <property type="evidence" value="ECO:0007669"/>
    <property type="project" value="UniProtKB-SubCell"/>
</dbReference>
<dbReference type="RefSeq" id="XP_040760305.1">
    <property type="nucleotide sequence ID" value="XM_040904939.1"/>
</dbReference>
<dbReference type="STRING" id="1314785.A0A165CCJ5"/>
<dbReference type="PANTHER" id="PTHR11829">
    <property type="entry name" value="FORKHEAD BOX PROTEIN"/>
    <property type="match status" value="1"/>
</dbReference>
<dbReference type="InterPro" id="IPR036390">
    <property type="entry name" value="WH_DNA-bd_sf"/>
</dbReference>
<evidence type="ECO:0000313" key="6">
    <source>
        <dbReference type="EMBL" id="KZT02565.1"/>
    </source>
</evidence>
<dbReference type="AlphaFoldDB" id="A0A165CCJ5"/>
<feature type="domain" description="Fork-head" evidence="5">
    <location>
        <begin position="51"/>
        <end position="143"/>
    </location>
</feature>
<dbReference type="InterPro" id="IPR030456">
    <property type="entry name" value="TF_fork_head_CS_2"/>
</dbReference>
<reference evidence="6 7" key="1">
    <citation type="journal article" date="2016" name="Mol. Biol. Evol.">
        <title>Comparative Genomics of Early-Diverging Mushroom-Forming Fungi Provides Insights into the Origins of Lignocellulose Decay Capabilities.</title>
        <authorList>
            <person name="Nagy L.G."/>
            <person name="Riley R."/>
            <person name="Tritt A."/>
            <person name="Adam C."/>
            <person name="Daum C."/>
            <person name="Floudas D."/>
            <person name="Sun H."/>
            <person name="Yadav J.S."/>
            <person name="Pangilinan J."/>
            <person name="Larsson K.H."/>
            <person name="Matsuura K."/>
            <person name="Barry K."/>
            <person name="Labutti K."/>
            <person name="Kuo R."/>
            <person name="Ohm R.A."/>
            <person name="Bhattacharya S.S."/>
            <person name="Shirouzu T."/>
            <person name="Yoshinaga Y."/>
            <person name="Martin F.M."/>
            <person name="Grigoriev I.V."/>
            <person name="Hibbett D.S."/>
        </authorList>
    </citation>
    <scope>NUCLEOTIDE SEQUENCE [LARGE SCALE GENOMIC DNA]</scope>
    <source>
        <strain evidence="6 7">93-53</strain>
    </source>
</reference>
<feature type="DNA-binding region" description="Fork-head" evidence="3">
    <location>
        <begin position="51"/>
        <end position="143"/>
    </location>
</feature>
<name>A0A165CCJ5_9APHY</name>
<dbReference type="PANTHER" id="PTHR11829:SF343">
    <property type="entry name" value="FORK-HEAD DOMAIN-CONTAINING PROTEIN"/>
    <property type="match status" value="1"/>
</dbReference>
<comment type="subcellular location">
    <subcellularLocation>
        <location evidence="3">Nucleus</location>
    </subcellularLocation>
</comment>
<feature type="non-terminal residue" evidence="6">
    <location>
        <position position="143"/>
    </location>
</feature>
<evidence type="ECO:0000313" key="7">
    <source>
        <dbReference type="Proteomes" id="UP000076871"/>
    </source>
</evidence>
<evidence type="ECO:0000256" key="1">
    <source>
        <dbReference type="ARBA" id="ARBA00023125"/>
    </source>
</evidence>
<dbReference type="Proteomes" id="UP000076871">
    <property type="component" value="Unassembled WGS sequence"/>
</dbReference>